<evidence type="ECO:0000256" key="1">
    <source>
        <dbReference type="SAM" id="Coils"/>
    </source>
</evidence>
<dbReference type="PANTHER" id="PTHR16039:SF1">
    <property type="entry name" value="HAUS AUGMIN-LIKE COMPLEX SUBUNIT 2"/>
    <property type="match status" value="1"/>
</dbReference>
<dbReference type="EMBL" id="SWLE01000010">
    <property type="protein sequence ID" value="TNM95709.1"/>
    <property type="molecule type" value="Genomic_DNA"/>
</dbReference>
<dbReference type="AlphaFoldDB" id="A0A4Z2BUE0"/>
<gene>
    <name evidence="2" type="ORF">fugu_016792</name>
</gene>
<evidence type="ECO:0008006" key="4">
    <source>
        <dbReference type="Google" id="ProtNLM"/>
    </source>
</evidence>
<dbReference type="GO" id="GO:0007020">
    <property type="term" value="P:microtubule nucleation"/>
    <property type="evidence" value="ECO:0007669"/>
    <property type="project" value="TreeGrafter"/>
</dbReference>
<dbReference type="InterPro" id="IPR026242">
    <property type="entry name" value="HAUS2_metazoa"/>
</dbReference>
<dbReference type="InterPro" id="IPR028346">
    <property type="entry name" value="HAUS2"/>
</dbReference>
<protein>
    <recommendedName>
        <fullName evidence="4">HAUS augmin-like complex subunit 2</fullName>
    </recommendedName>
</protein>
<dbReference type="PRINTS" id="PR02088">
    <property type="entry name" value="HAUSAUGMINL2"/>
</dbReference>
<organism evidence="2 3">
    <name type="scientific">Takifugu bimaculatus</name>
    <dbReference type="NCBI Taxonomy" id="433685"/>
    <lineage>
        <taxon>Eukaryota</taxon>
        <taxon>Metazoa</taxon>
        <taxon>Chordata</taxon>
        <taxon>Craniata</taxon>
        <taxon>Vertebrata</taxon>
        <taxon>Euteleostomi</taxon>
        <taxon>Actinopterygii</taxon>
        <taxon>Neopterygii</taxon>
        <taxon>Teleostei</taxon>
        <taxon>Neoteleostei</taxon>
        <taxon>Acanthomorphata</taxon>
        <taxon>Eupercaria</taxon>
        <taxon>Tetraodontiformes</taxon>
        <taxon>Tetradontoidea</taxon>
        <taxon>Tetraodontidae</taxon>
        <taxon>Takifugu</taxon>
    </lineage>
</organism>
<evidence type="ECO:0000313" key="3">
    <source>
        <dbReference type="Proteomes" id="UP000516260"/>
    </source>
</evidence>
<dbReference type="GO" id="GO:0005813">
    <property type="term" value="C:centrosome"/>
    <property type="evidence" value="ECO:0007669"/>
    <property type="project" value="TreeGrafter"/>
</dbReference>
<evidence type="ECO:0000313" key="2">
    <source>
        <dbReference type="EMBL" id="TNM95709.1"/>
    </source>
</evidence>
<keyword evidence="1" id="KW-0175">Coiled coil</keyword>
<sequence length="205" mass="23600">MSQKKKNTKKKKRMFERNDPGLTVPLSVRLQELLDSASTRLNPSFSPQLQEAEQRIRMQKQLDELQLKVELLKLEKRSADVTHKFHLARRFQALETLCTHLQNLLKNQNNLRQRLLKPLGRTNLPIRADLHRFVVDLVTMLPNFIEKLEEMVTSLRCSPATEAHLAQLNTSLAQLLAQVVEVESLSDQVLCWQEGGSRLSDDGTR</sequence>
<proteinExistence type="predicted"/>
<dbReference type="Proteomes" id="UP000516260">
    <property type="component" value="Chromosome 18"/>
</dbReference>
<name>A0A4Z2BUE0_9TELE</name>
<feature type="coiled-coil region" evidence="1">
    <location>
        <begin position="55"/>
        <end position="82"/>
    </location>
</feature>
<dbReference type="PANTHER" id="PTHR16039">
    <property type="entry name" value="HAUS AUGMIN-LIKE COMPLEX SUBUNIT 2"/>
    <property type="match status" value="1"/>
</dbReference>
<dbReference type="GO" id="GO:1990498">
    <property type="term" value="C:mitotic spindle microtubule"/>
    <property type="evidence" value="ECO:0007669"/>
    <property type="project" value="TreeGrafter"/>
</dbReference>
<dbReference type="GO" id="GO:0007098">
    <property type="term" value="P:centrosome cycle"/>
    <property type="evidence" value="ECO:0007669"/>
    <property type="project" value="InterPro"/>
</dbReference>
<accession>A0A4Z2BUE0</accession>
<dbReference type="GO" id="GO:0051225">
    <property type="term" value="P:spindle assembly"/>
    <property type="evidence" value="ECO:0007669"/>
    <property type="project" value="InterPro"/>
</dbReference>
<dbReference type="GO" id="GO:0070652">
    <property type="term" value="C:HAUS complex"/>
    <property type="evidence" value="ECO:0007669"/>
    <property type="project" value="InterPro"/>
</dbReference>
<keyword evidence="3" id="KW-1185">Reference proteome</keyword>
<reference evidence="2 3" key="1">
    <citation type="submission" date="2019-04" db="EMBL/GenBank/DDBJ databases">
        <title>The sequence and de novo assembly of Takifugu bimaculatus genome using PacBio and Hi-C technologies.</title>
        <authorList>
            <person name="Xu P."/>
            <person name="Liu B."/>
            <person name="Zhou Z."/>
        </authorList>
    </citation>
    <scope>NUCLEOTIDE SEQUENCE [LARGE SCALE GENOMIC DNA]</scope>
    <source>
        <strain evidence="2">TB-2018</strain>
        <tissue evidence="2">Muscle</tissue>
    </source>
</reference>
<dbReference type="Pfam" id="PF15003">
    <property type="entry name" value="HAUS2"/>
    <property type="match status" value="1"/>
</dbReference>
<comment type="caution">
    <text evidence="2">The sequence shown here is derived from an EMBL/GenBank/DDBJ whole genome shotgun (WGS) entry which is preliminary data.</text>
</comment>